<evidence type="ECO:0000313" key="2">
    <source>
        <dbReference type="EMBL" id="RKS43419.1"/>
    </source>
</evidence>
<keyword evidence="3" id="KW-1185">Reference proteome</keyword>
<sequence>MRKETYLKVITLLLFTVSPSFGQENTQLRGIVSAPFLEEASIHIINSTQQTGTVNSDSGSYQILVRENDELLFSSIQYKNVTIRITSEMIKTGVLNIELEEDLNVLAEVNISNITLTGNINTDIAQIPIVRDLPVNFSIGDINNMIFESDINDPQKAPLNLALGQRPGLPGGDVLGIIGLLLSPILPDPKPPEIKLDFNKYKNNSDVIAHLRELFDEKFFTVTLAIKKDFIDDFIYFANDNGLGVILVKSKNQLSLIEFLLEQSKTYNKRKLGLD</sequence>
<dbReference type="EMBL" id="RBLG01000005">
    <property type="protein sequence ID" value="RKS43419.1"/>
    <property type="molecule type" value="Genomic_DNA"/>
</dbReference>
<gene>
    <name evidence="2" type="ORF">BC962_2975</name>
</gene>
<feature type="chain" id="PRO_5019800342" description="Carboxypeptidase-like protein" evidence="1">
    <location>
        <begin position="23"/>
        <end position="275"/>
    </location>
</feature>
<evidence type="ECO:0008006" key="4">
    <source>
        <dbReference type="Google" id="ProtNLM"/>
    </source>
</evidence>
<proteinExistence type="predicted"/>
<comment type="caution">
    <text evidence="2">The sequence shown here is derived from an EMBL/GenBank/DDBJ whole genome shotgun (WGS) entry which is preliminary data.</text>
</comment>
<keyword evidence="1" id="KW-0732">Signal</keyword>
<evidence type="ECO:0000313" key="3">
    <source>
        <dbReference type="Proteomes" id="UP000276282"/>
    </source>
</evidence>
<evidence type="ECO:0000256" key="1">
    <source>
        <dbReference type="SAM" id="SignalP"/>
    </source>
</evidence>
<organism evidence="2 3">
    <name type="scientific">Gillisia mitskevichiae</name>
    <dbReference type="NCBI Taxonomy" id="270921"/>
    <lineage>
        <taxon>Bacteria</taxon>
        <taxon>Pseudomonadati</taxon>
        <taxon>Bacteroidota</taxon>
        <taxon>Flavobacteriia</taxon>
        <taxon>Flavobacteriales</taxon>
        <taxon>Flavobacteriaceae</taxon>
        <taxon>Gillisia</taxon>
    </lineage>
</organism>
<reference evidence="2 3" key="1">
    <citation type="submission" date="2018-10" db="EMBL/GenBank/DDBJ databases">
        <title>Genomic Encyclopedia of Archaeal and Bacterial Type Strains, Phase II (KMG-II): from individual species to whole genera.</title>
        <authorList>
            <person name="Goeker M."/>
        </authorList>
    </citation>
    <scope>NUCLEOTIDE SEQUENCE [LARGE SCALE GENOMIC DNA]</scope>
    <source>
        <strain evidence="2 3">DSM 19839</strain>
    </source>
</reference>
<feature type="signal peptide" evidence="1">
    <location>
        <begin position="1"/>
        <end position="22"/>
    </location>
</feature>
<dbReference type="RefSeq" id="WP_121346761.1">
    <property type="nucleotide sequence ID" value="NZ_RBLG01000005.1"/>
</dbReference>
<protein>
    <recommendedName>
        <fullName evidence="4">Carboxypeptidase-like protein</fullName>
    </recommendedName>
</protein>
<dbReference type="Proteomes" id="UP000276282">
    <property type="component" value="Unassembled WGS sequence"/>
</dbReference>
<dbReference type="OrthoDB" id="1436952at2"/>
<dbReference type="AlphaFoldDB" id="A0A495P411"/>
<name>A0A495P411_9FLAO</name>
<accession>A0A495P411</accession>